<gene>
    <name evidence="3" type="ORF">HPB51_021245</name>
</gene>
<keyword evidence="2" id="KW-0472">Membrane</keyword>
<evidence type="ECO:0000256" key="1">
    <source>
        <dbReference type="SAM" id="MobiDB-lite"/>
    </source>
</evidence>
<comment type="caution">
    <text evidence="3">The sequence shown here is derived from an EMBL/GenBank/DDBJ whole genome shotgun (WGS) entry which is preliminary data.</text>
</comment>
<feature type="region of interest" description="Disordered" evidence="1">
    <location>
        <begin position="123"/>
        <end position="187"/>
    </location>
</feature>
<dbReference type="Proteomes" id="UP000821866">
    <property type="component" value="Chromosome 1"/>
</dbReference>
<evidence type="ECO:0000313" key="3">
    <source>
        <dbReference type="EMBL" id="KAH8042161.1"/>
    </source>
</evidence>
<feature type="compositionally biased region" description="Low complexity" evidence="1">
    <location>
        <begin position="127"/>
        <end position="149"/>
    </location>
</feature>
<organism evidence="3 4">
    <name type="scientific">Rhipicephalus microplus</name>
    <name type="common">Cattle tick</name>
    <name type="synonym">Boophilus microplus</name>
    <dbReference type="NCBI Taxonomy" id="6941"/>
    <lineage>
        <taxon>Eukaryota</taxon>
        <taxon>Metazoa</taxon>
        <taxon>Ecdysozoa</taxon>
        <taxon>Arthropoda</taxon>
        <taxon>Chelicerata</taxon>
        <taxon>Arachnida</taxon>
        <taxon>Acari</taxon>
        <taxon>Parasitiformes</taxon>
        <taxon>Ixodida</taxon>
        <taxon>Ixodoidea</taxon>
        <taxon>Ixodidae</taxon>
        <taxon>Rhipicephalinae</taxon>
        <taxon>Rhipicephalus</taxon>
        <taxon>Boophilus</taxon>
    </lineage>
</organism>
<keyword evidence="2" id="KW-1133">Transmembrane helix</keyword>
<dbReference type="InterPro" id="IPR013761">
    <property type="entry name" value="SAM/pointed_sf"/>
</dbReference>
<keyword evidence="4" id="KW-1185">Reference proteome</keyword>
<feature type="compositionally biased region" description="Low complexity" evidence="1">
    <location>
        <begin position="157"/>
        <end position="186"/>
    </location>
</feature>
<dbReference type="AlphaFoldDB" id="A0A9J6F7G4"/>
<reference evidence="3" key="1">
    <citation type="journal article" date="2020" name="Cell">
        <title>Large-Scale Comparative Analyses of Tick Genomes Elucidate Their Genetic Diversity and Vector Capacities.</title>
        <authorList>
            <consortium name="Tick Genome and Microbiome Consortium (TIGMIC)"/>
            <person name="Jia N."/>
            <person name="Wang J."/>
            <person name="Shi W."/>
            <person name="Du L."/>
            <person name="Sun Y."/>
            <person name="Zhan W."/>
            <person name="Jiang J.F."/>
            <person name="Wang Q."/>
            <person name="Zhang B."/>
            <person name="Ji P."/>
            <person name="Bell-Sakyi L."/>
            <person name="Cui X.M."/>
            <person name="Yuan T.T."/>
            <person name="Jiang B.G."/>
            <person name="Yang W.F."/>
            <person name="Lam T.T."/>
            <person name="Chang Q.C."/>
            <person name="Ding S.J."/>
            <person name="Wang X.J."/>
            <person name="Zhu J.G."/>
            <person name="Ruan X.D."/>
            <person name="Zhao L."/>
            <person name="Wei J.T."/>
            <person name="Ye R.Z."/>
            <person name="Que T.C."/>
            <person name="Du C.H."/>
            <person name="Zhou Y.H."/>
            <person name="Cheng J.X."/>
            <person name="Dai P.F."/>
            <person name="Guo W.B."/>
            <person name="Han X.H."/>
            <person name="Huang E.J."/>
            <person name="Li L.F."/>
            <person name="Wei W."/>
            <person name="Gao Y.C."/>
            <person name="Liu J.Z."/>
            <person name="Shao H.Z."/>
            <person name="Wang X."/>
            <person name="Wang C.C."/>
            <person name="Yang T.C."/>
            <person name="Huo Q.B."/>
            <person name="Li W."/>
            <person name="Chen H.Y."/>
            <person name="Chen S.E."/>
            <person name="Zhou L.G."/>
            <person name="Ni X.B."/>
            <person name="Tian J.H."/>
            <person name="Sheng Y."/>
            <person name="Liu T."/>
            <person name="Pan Y.S."/>
            <person name="Xia L.Y."/>
            <person name="Li J."/>
            <person name="Zhao F."/>
            <person name="Cao W.C."/>
        </authorList>
    </citation>
    <scope>NUCLEOTIDE SEQUENCE</scope>
    <source>
        <strain evidence="3">Rmic-2018</strain>
    </source>
</reference>
<evidence type="ECO:0008006" key="5">
    <source>
        <dbReference type="Google" id="ProtNLM"/>
    </source>
</evidence>
<sequence>MPRTDYPIYRRRICRGSNIFLSFFYLSLDGISFITAVSRYFFATFFISGKIALIRVDNIQQKFREQSIDGTSLPLLTEDHLTVYMGMRLGPALKLRTTLAKMTGRCTVCMHCIHCHGEENDRRSTFSASPVSTPAAPATAPSAAGSSAAGPPPAPGTPVAASTSPAPASATPPRASPAPAHSPASSNPGVAYALVSRSRVVVRACAEDIEVDTHACIDVVVFYATSNDKVTPTVDVQHTVTPWQGGISGRHNNGGSFIVCHRKWELAVESYTTALVLVGENGPSVDDKK</sequence>
<protein>
    <recommendedName>
        <fullName evidence="5">SAM domain-containing protein</fullName>
    </recommendedName>
</protein>
<name>A0A9J6F7G4_RHIMP</name>
<evidence type="ECO:0000313" key="4">
    <source>
        <dbReference type="Proteomes" id="UP000821866"/>
    </source>
</evidence>
<proteinExistence type="predicted"/>
<keyword evidence="2" id="KW-0812">Transmembrane</keyword>
<accession>A0A9J6F7G4</accession>
<reference evidence="3" key="2">
    <citation type="submission" date="2021-09" db="EMBL/GenBank/DDBJ databases">
        <authorList>
            <person name="Jia N."/>
            <person name="Wang J."/>
            <person name="Shi W."/>
            <person name="Du L."/>
            <person name="Sun Y."/>
            <person name="Zhan W."/>
            <person name="Jiang J."/>
            <person name="Wang Q."/>
            <person name="Zhang B."/>
            <person name="Ji P."/>
            <person name="Sakyi L.B."/>
            <person name="Cui X."/>
            <person name="Yuan T."/>
            <person name="Jiang B."/>
            <person name="Yang W."/>
            <person name="Lam T.T.-Y."/>
            <person name="Chang Q."/>
            <person name="Ding S."/>
            <person name="Wang X."/>
            <person name="Zhu J."/>
            <person name="Ruan X."/>
            <person name="Zhao L."/>
            <person name="Wei J."/>
            <person name="Que T."/>
            <person name="Du C."/>
            <person name="Cheng J."/>
            <person name="Dai P."/>
            <person name="Han X."/>
            <person name="Huang E."/>
            <person name="Gao Y."/>
            <person name="Liu J."/>
            <person name="Shao H."/>
            <person name="Ye R."/>
            <person name="Li L."/>
            <person name="Wei W."/>
            <person name="Wang X."/>
            <person name="Wang C."/>
            <person name="Huo Q."/>
            <person name="Li W."/>
            <person name="Guo W."/>
            <person name="Chen H."/>
            <person name="Chen S."/>
            <person name="Zhou L."/>
            <person name="Zhou L."/>
            <person name="Ni X."/>
            <person name="Tian J."/>
            <person name="Zhou Y."/>
            <person name="Sheng Y."/>
            <person name="Liu T."/>
            <person name="Pan Y."/>
            <person name="Xia L."/>
            <person name="Li J."/>
            <person name="Zhao F."/>
            <person name="Cao W."/>
        </authorList>
    </citation>
    <scope>NUCLEOTIDE SEQUENCE</scope>
    <source>
        <strain evidence="3">Rmic-2018</strain>
        <tissue evidence="3">Larvae</tissue>
    </source>
</reference>
<evidence type="ECO:0000256" key="2">
    <source>
        <dbReference type="SAM" id="Phobius"/>
    </source>
</evidence>
<dbReference type="Gene3D" id="1.10.150.50">
    <property type="entry name" value="Transcription Factor, Ets-1"/>
    <property type="match status" value="1"/>
</dbReference>
<dbReference type="EMBL" id="JABSTU010000001">
    <property type="protein sequence ID" value="KAH8042161.1"/>
    <property type="molecule type" value="Genomic_DNA"/>
</dbReference>
<dbReference type="VEuPathDB" id="VectorBase:LOC119175366"/>
<feature type="transmembrane region" description="Helical" evidence="2">
    <location>
        <begin position="20"/>
        <end position="42"/>
    </location>
</feature>
<dbReference type="SUPFAM" id="SSF47769">
    <property type="entry name" value="SAM/Pointed domain"/>
    <property type="match status" value="1"/>
</dbReference>